<evidence type="ECO:0000313" key="3">
    <source>
        <dbReference type="Proteomes" id="UP000886818"/>
    </source>
</evidence>
<name>A0ABX8R8X0_9CLOT</name>
<dbReference type="Pfam" id="PF01476">
    <property type="entry name" value="LysM"/>
    <property type="match status" value="1"/>
</dbReference>
<dbReference type="InterPro" id="IPR018392">
    <property type="entry name" value="LysM"/>
</dbReference>
<feature type="domain" description="LysM" evidence="1">
    <location>
        <begin position="12"/>
        <end position="55"/>
    </location>
</feature>
<proteinExistence type="predicted"/>
<accession>A0ABX8R8X0</accession>
<dbReference type="EMBL" id="CP078093">
    <property type="protein sequence ID" value="QXM05494.1"/>
    <property type="molecule type" value="Genomic_DNA"/>
</dbReference>
<gene>
    <name evidence="2" type="ORF">KVH43_08895</name>
</gene>
<dbReference type="PANTHER" id="PTHR33734">
    <property type="entry name" value="LYSM DOMAIN-CONTAINING GPI-ANCHORED PROTEIN 2"/>
    <property type="match status" value="1"/>
</dbReference>
<dbReference type="CDD" id="cd00118">
    <property type="entry name" value="LysM"/>
    <property type="match status" value="1"/>
</dbReference>
<dbReference type="Proteomes" id="UP000886818">
    <property type="component" value="Chromosome"/>
</dbReference>
<evidence type="ECO:0000313" key="2">
    <source>
        <dbReference type="EMBL" id="QXM05494.1"/>
    </source>
</evidence>
<reference evidence="2" key="1">
    <citation type="submission" date="2021-07" db="EMBL/GenBank/DDBJ databases">
        <title>Complete genome sequence of Crassaminicella sp. 143-21, isolated from a deep-sea hydrothermal vent.</title>
        <authorList>
            <person name="Li X."/>
        </authorList>
    </citation>
    <scope>NUCLEOTIDE SEQUENCE</scope>
    <source>
        <strain evidence="2">143-21</strain>
    </source>
</reference>
<sequence length="56" mass="6325">MVFSSLGRFRIDTYTVKVGDTLWSISKSFNITVDELVQLNGLQGSLIYKGQILKIM</sequence>
<dbReference type="PANTHER" id="PTHR33734:SF22">
    <property type="entry name" value="MEMBRANE-BOUND LYTIC MUREIN TRANSGLYCOSYLASE D"/>
    <property type="match status" value="1"/>
</dbReference>
<dbReference type="RefSeq" id="WP_218282193.1">
    <property type="nucleotide sequence ID" value="NZ_CP078093.1"/>
</dbReference>
<keyword evidence="3" id="KW-1185">Reference proteome</keyword>
<evidence type="ECO:0000259" key="1">
    <source>
        <dbReference type="PROSITE" id="PS51782"/>
    </source>
</evidence>
<organism evidence="2 3">
    <name type="scientific">Crassaminicella indica</name>
    <dbReference type="NCBI Taxonomy" id="2855394"/>
    <lineage>
        <taxon>Bacteria</taxon>
        <taxon>Bacillati</taxon>
        <taxon>Bacillota</taxon>
        <taxon>Clostridia</taxon>
        <taxon>Eubacteriales</taxon>
        <taxon>Clostridiaceae</taxon>
        <taxon>Crassaminicella</taxon>
    </lineage>
</organism>
<protein>
    <submittedName>
        <fullName evidence="2">LysM peptidoglycan-binding domain-containing protein</fullName>
    </submittedName>
</protein>
<dbReference type="PROSITE" id="PS51782">
    <property type="entry name" value="LYSM"/>
    <property type="match status" value="1"/>
</dbReference>
<dbReference type="SMART" id="SM00257">
    <property type="entry name" value="LysM"/>
    <property type="match status" value="1"/>
</dbReference>